<dbReference type="PANTHER" id="PTHR13061:SF56">
    <property type="entry name" value="PROTEIN YRDA"/>
    <property type="match status" value="1"/>
</dbReference>
<dbReference type="InterPro" id="IPR001451">
    <property type="entry name" value="Hexapep"/>
</dbReference>
<gene>
    <name evidence="1" type="ORF">RM530_05460</name>
</gene>
<sequence length="182" mass="19578">MIRPFQTIAPRLGARVYVDEQAAVIGDVQLGDDASVWPFAVARGDVNSIRIGARSSVQDNSVLHCTHDGPYTPGGTPLIIGADVTIGHSVTLHACTVGERCLIGMGAIVLDRVVIEDDVMLAAGSLVPPGKWLKRGWLYRGSPAQPARELSAEELENFRYSAAHYVRLKDKYLAAIAASQSR</sequence>
<dbReference type="EMBL" id="JAVRIC010000005">
    <property type="protein sequence ID" value="MDT0496811.1"/>
    <property type="molecule type" value="Genomic_DNA"/>
</dbReference>
<comment type="caution">
    <text evidence="1">The sequence shown here is derived from an EMBL/GenBank/DDBJ whole genome shotgun (WGS) entry which is preliminary data.</text>
</comment>
<dbReference type="InterPro" id="IPR011004">
    <property type="entry name" value="Trimer_LpxA-like_sf"/>
</dbReference>
<dbReference type="Pfam" id="PF00132">
    <property type="entry name" value="Hexapep"/>
    <property type="match status" value="1"/>
</dbReference>
<reference evidence="1 2" key="1">
    <citation type="submission" date="2023-09" db="EMBL/GenBank/DDBJ databases">
        <authorList>
            <person name="Rey-Velasco X."/>
        </authorList>
    </citation>
    <scope>NUCLEOTIDE SEQUENCE [LARGE SCALE GENOMIC DNA]</scope>
    <source>
        <strain evidence="1 2">W345</strain>
    </source>
</reference>
<dbReference type="SUPFAM" id="SSF51161">
    <property type="entry name" value="Trimeric LpxA-like enzymes"/>
    <property type="match status" value="1"/>
</dbReference>
<keyword evidence="2" id="KW-1185">Reference proteome</keyword>
<proteinExistence type="predicted"/>
<organism evidence="1 2">
    <name type="scientific">Banduia mediterranea</name>
    <dbReference type="NCBI Taxonomy" id="3075609"/>
    <lineage>
        <taxon>Bacteria</taxon>
        <taxon>Pseudomonadati</taxon>
        <taxon>Pseudomonadota</taxon>
        <taxon>Gammaproteobacteria</taxon>
        <taxon>Nevskiales</taxon>
        <taxon>Algiphilaceae</taxon>
        <taxon>Banduia</taxon>
    </lineage>
</organism>
<dbReference type="CDD" id="cd04645">
    <property type="entry name" value="LbH_gamma_CA_like"/>
    <property type="match status" value="1"/>
</dbReference>
<evidence type="ECO:0000313" key="2">
    <source>
        <dbReference type="Proteomes" id="UP001254608"/>
    </source>
</evidence>
<dbReference type="RefSeq" id="WP_311364203.1">
    <property type="nucleotide sequence ID" value="NZ_JAVRIC010000005.1"/>
</dbReference>
<dbReference type="PANTHER" id="PTHR13061">
    <property type="entry name" value="DYNACTIN SUBUNIT P25"/>
    <property type="match status" value="1"/>
</dbReference>
<dbReference type="Gene3D" id="2.160.10.10">
    <property type="entry name" value="Hexapeptide repeat proteins"/>
    <property type="match status" value="1"/>
</dbReference>
<dbReference type="Proteomes" id="UP001254608">
    <property type="component" value="Unassembled WGS sequence"/>
</dbReference>
<name>A0ABU2WG24_9GAMM</name>
<evidence type="ECO:0000313" key="1">
    <source>
        <dbReference type="EMBL" id="MDT0496811.1"/>
    </source>
</evidence>
<dbReference type="InterPro" id="IPR050484">
    <property type="entry name" value="Transf_Hexapept/Carb_Anhydrase"/>
</dbReference>
<accession>A0ABU2WG24</accession>
<dbReference type="InterPro" id="IPR047324">
    <property type="entry name" value="LbH_gamma_CA-like"/>
</dbReference>
<protein>
    <submittedName>
        <fullName evidence="1">Gamma carbonic anhydrase family protein</fullName>
    </submittedName>
</protein>